<evidence type="ECO:0000313" key="3">
    <source>
        <dbReference type="Proteomes" id="UP000597886"/>
    </source>
</evidence>
<comment type="caution">
    <text evidence="2">The sequence shown here is derived from an EMBL/GenBank/DDBJ whole genome shotgun (WGS) entry which is preliminary data.</text>
</comment>
<dbReference type="GO" id="GO:0005506">
    <property type="term" value="F:iron ion binding"/>
    <property type="evidence" value="ECO:0007669"/>
    <property type="project" value="UniProtKB-ARBA"/>
</dbReference>
<comment type="cofactor">
    <cofactor evidence="1">
        <name>Fe(2+)</name>
        <dbReference type="ChEBI" id="CHEBI:29033"/>
    </cofactor>
</comment>
<dbReference type="SUPFAM" id="SSF51197">
    <property type="entry name" value="Clavaminate synthase-like"/>
    <property type="match status" value="1"/>
</dbReference>
<evidence type="ECO:0000256" key="1">
    <source>
        <dbReference type="ARBA" id="ARBA00001954"/>
    </source>
</evidence>
<dbReference type="PANTHER" id="PTHR20883">
    <property type="entry name" value="PHYTANOYL-COA DIOXYGENASE DOMAIN CONTAINING 1"/>
    <property type="match status" value="1"/>
</dbReference>
<dbReference type="Pfam" id="PF05721">
    <property type="entry name" value="PhyH"/>
    <property type="match status" value="1"/>
</dbReference>
<proteinExistence type="predicted"/>
<sequence>MTMVKRMPDIATTYERDGFVAPLDILTVSEVQTLRDDFEKAERTLRDDPEKLKLLYSYPDRLIPSFDALLRHPKLTEAASTVLGPDLMVWSGALFVKEARSSKIVSWHQDLTYWGLDDAEEVTCWVAISEASEQSGCMKFVPGSHKNRIVPHVDTFSKNNLLSRGQEIAVDVNEQDAVAAELRAGQASMHHGHLFHASGPNNTDDRRIGAALRFIKPSMKQKNGVKTLVALVAGQDDFGHFLVAPSPRGFLHENDFDLCQRDADRKKQILFAGVQ</sequence>
<dbReference type="PANTHER" id="PTHR20883:SF48">
    <property type="entry name" value="ECTOINE DIOXYGENASE"/>
    <property type="match status" value="1"/>
</dbReference>
<evidence type="ECO:0000313" key="2">
    <source>
        <dbReference type="EMBL" id="NOE16538.1"/>
    </source>
</evidence>
<protein>
    <submittedName>
        <fullName evidence="2">Phytanoyl-CoA dioxygenase family protein</fullName>
    </submittedName>
</protein>
<keyword evidence="2" id="KW-0560">Oxidoreductase</keyword>
<accession>A0AA90YPU7</accession>
<keyword evidence="2" id="KW-0223">Dioxygenase</keyword>
<organism evidence="2 3">
    <name type="scientific">Ruegeria atlantica</name>
    <dbReference type="NCBI Taxonomy" id="81569"/>
    <lineage>
        <taxon>Bacteria</taxon>
        <taxon>Pseudomonadati</taxon>
        <taxon>Pseudomonadota</taxon>
        <taxon>Alphaproteobacteria</taxon>
        <taxon>Rhodobacterales</taxon>
        <taxon>Roseobacteraceae</taxon>
        <taxon>Ruegeria</taxon>
    </lineage>
</organism>
<dbReference type="Proteomes" id="UP000597886">
    <property type="component" value="Unassembled WGS sequence"/>
</dbReference>
<reference evidence="2" key="1">
    <citation type="submission" date="2019-12" db="EMBL/GenBank/DDBJ databases">
        <title>Ruegeria JWLKs population differentiation of coral mucus and skeleton niches.</title>
        <authorList>
            <person name="Luo D."/>
        </authorList>
    </citation>
    <scope>NUCLEOTIDE SEQUENCE</scope>
    <source>
        <strain evidence="2">HKCCD6181</strain>
    </source>
</reference>
<gene>
    <name evidence="2" type="ORF">GS634_00205</name>
</gene>
<dbReference type="InterPro" id="IPR008775">
    <property type="entry name" value="Phytyl_CoA_dOase-like"/>
</dbReference>
<dbReference type="EMBL" id="WVRA01000001">
    <property type="protein sequence ID" value="NOE16538.1"/>
    <property type="molecule type" value="Genomic_DNA"/>
</dbReference>
<name>A0AA90YPU7_9RHOB</name>
<dbReference type="AlphaFoldDB" id="A0AA90YPU7"/>
<dbReference type="GO" id="GO:0016706">
    <property type="term" value="F:2-oxoglutarate-dependent dioxygenase activity"/>
    <property type="evidence" value="ECO:0007669"/>
    <property type="project" value="UniProtKB-ARBA"/>
</dbReference>
<dbReference type="Gene3D" id="2.60.120.620">
    <property type="entry name" value="q2cbj1_9rhob like domain"/>
    <property type="match status" value="1"/>
</dbReference>